<dbReference type="GeneID" id="24564631"/>
<protein>
    <submittedName>
        <fullName evidence="3">Uncharacterized protein</fullName>
    </submittedName>
</protein>
<reference evidence="4" key="1">
    <citation type="submission" date="2014-06" db="EMBL/GenBank/DDBJ databases">
        <authorList>
            <person name="Aslett M."/>
            <person name="De Silva N."/>
        </authorList>
    </citation>
    <scope>NUCLEOTIDE SEQUENCE [LARGE SCALE GENOMIC DNA]</scope>
    <source>
        <strain evidence="4">Bond</strain>
    </source>
</reference>
<keyword evidence="4" id="KW-1185">Reference proteome</keyword>
<dbReference type="AlphaFoldDB" id="A0A061DDA0"/>
<feature type="region of interest" description="Disordered" evidence="1">
    <location>
        <begin position="142"/>
        <end position="188"/>
    </location>
</feature>
<sequence>MRGLGAAVVVLQLVEGSGRGSGTCCSRLRGVGAAVVEGTGSGSGSVAVEGTGSGSGEGEGKMATYYKCECGTNCRYPNCYCCPWCCDKCNASWTCSGCWLHYNKRTSGLWTYDCETQKCAKQCKNKEYQCKCTCCRGKQERGEAVRPPAPQPPLTSSGAQDHATSERQQSGLSDLQPPTDDLHEQASTPFRPDPQAIAAVIVAIIVAIILLDLCIFRFPVGRNIRDFIVRKIPFCIAFYS</sequence>
<keyword evidence="2" id="KW-1133">Transmembrane helix</keyword>
<gene>
    <name evidence="3" type="ORF">BBBOND_0212320</name>
</gene>
<dbReference type="KEGG" id="bbig:BBBOND_0212320"/>
<dbReference type="VEuPathDB" id="PiroplasmaDB:BBBOND_0212320"/>
<evidence type="ECO:0000313" key="3">
    <source>
        <dbReference type="EMBL" id="CDR96090.1"/>
    </source>
</evidence>
<organism evidence="3 4">
    <name type="scientific">Babesia bigemina</name>
    <dbReference type="NCBI Taxonomy" id="5866"/>
    <lineage>
        <taxon>Eukaryota</taxon>
        <taxon>Sar</taxon>
        <taxon>Alveolata</taxon>
        <taxon>Apicomplexa</taxon>
        <taxon>Aconoidasida</taxon>
        <taxon>Piroplasmida</taxon>
        <taxon>Babesiidae</taxon>
        <taxon>Babesia</taxon>
    </lineage>
</organism>
<accession>A0A061DDA0</accession>
<dbReference type="RefSeq" id="XP_012768276.1">
    <property type="nucleotide sequence ID" value="XM_012912822.1"/>
</dbReference>
<evidence type="ECO:0000256" key="1">
    <source>
        <dbReference type="SAM" id="MobiDB-lite"/>
    </source>
</evidence>
<dbReference type="EMBL" id="LK391708">
    <property type="protein sequence ID" value="CDR96090.1"/>
    <property type="molecule type" value="Genomic_DNA"/>
</dbReference>
<feature type="transmembrane region" description="Helical" evidence="2">
    <location>
        <begin position="196"/>
        <end position="216"/>
    </location>
</feature>
<name>A0A061DDA0_BABBI</name>
<keyword evidence="2" id="KW-0472">Membrane</keyword>
<evidence type="ECO:0000313" key="4">
    <source>
        <dbReference type="Proteomes" id="UP000033188"/>
    </source>
</evidence>
<dbReference type="Proteomes" id="UP000033188">
    <property type="component" value="Chromosome 2"/>
</dbReference>
<evidence type="ECO:0000256" key="2">
    <source>
        <dbReference type="SAM" id="Phobius"/>
    </source>
</evidence>
<keyword evidence="2" id="KW-0812">Transmembrane</keyword>
<proteinExistence type="predicted"/>